<evidence type="ECO:0000256" key="4">
    <source>
        <dbReference type="ARBA" id="ARBA00023004"/>
    </source>
</evidence>
<dbReference type="GO" id="GO:0016121">
    <property type="term" value="P:carotene catabolic process"/>
    <property type="evidence" value="ECO:0007669"/>
    <property type="project" value="TreeGrafter"/>
</dbReference>
<keyword evidence="4 5" id="KW-0408">Iron</keyword>
<evidence type="ECO:0000256" key="6">
    <source>
        <dbReference type="SAM" id="Phobius"/>
    </source>
</evidence>
<keyword evidence="2 5" id="KW-0479">Metal-binding</keyword>
<dbReference type="PANTHER" id="PTHR10543:SF89">
    <property type="entry name" value="CAROTENOID 9,10(9',10')-CLEAVAGE DIOXYGENASE 1"/>
    <property type="match status" value="1"/>
</dbReference>
<dbReference type="AlphaFoldDB" id="A0A2V5IFB8"/>
<protein>
    <submittedName>
        <fullName evidence="7">9-cis-epoxycarotenoid dioxygenase</fullName>
    </submittedName>
</protein>
<keyword evidence="3" id="KW-0560">Oxidoreductase</keyword>
<keyword evidence="6" id="KW-1133">Transmembrane helix</keyword>
<proteinExistence type="inferred from homology"/>
<dbReference type="GO" id="GO:0046872">
    <property type="term" value="F:metal ion binding"/>
    <property type="evidence" value="ECO:0007669"/>
    <property type="project" value="UniProtKB-KW"/>
</dbReference>
<feature type="transmembrane region" description="Helical" evidence="6">
    <location>
        <begin position="118"/>
        <end position="140"/>
    </location>
</feature>
<dbReference type="PANTHER" id="PTHR10543">
    <property type="entry name" value="BETA-CAROTENE DIOXYGENASE"/>
    <property type="match status" value="1"/>
</dbReference>
<name>A0A2V5IFB8_9EURO</name>
<sequence>MAKRHPYHAGNYAPIHTTLKLRPCPSEGTIPEEFLGGQYVRNGSNPLQVDTSRGFHWFDGDGMLTGVFFERIARAPGVRPAFANQYVFTDVHDAVARYPRLHHVTPSVATLISPKSSVFLVLVEVVRAMCLIVASLWGLIARPIRRTSTANTSVVHHDGRVLATNETGPPMRVFLPSLKTVGWFTGSRAEGEPTDEKPHPYFGGPGVEGFFKEMTTAHPHVDPQTQEMFLFHATFLAPFVTYSIIPARSSFNQTLCLNQPIPGFQGGRIMHDFGVSRKHTVMIDLPVSLDPFNLRRNRPVVEYNWRGQTRFGVFPRYEPEKVEWYTTAPCMIMHTVNAWDEETFNGTRVHLLLCRMNSAAPLYHMGGLEAPNITIPESPECRLYYYQFPPNKENPKQISHQWALSAIPFEFPHVPHRLQMAPTRFVYGNSMRNGDFAEACISNFKVECLVKIDVAALLARGLADPPSQVDGCVDKRSVAEVLTSDDPNDPIKVFALPDGWYAQECSFVARKDGQSEDDGWLVTYVYDESQLDENGVAPEDSQSELWIIDALEMKEVVARVLLPQRVPYGMHGNWFPEEQILGQREVERFRK</sequence>
<feature type="binding site" evidence="5">
    <location>
        <position position="334"/>
    </location>
    <ligand>
        <name>Fe cation</name>
        <dbReference type="ChEBI" id="CHEBI:24875"/>
        <note>catalytic</note>
    </ligand>
</feature>
<comment type="similarity">
    <text evidence="1">Belongs to the carotenoid oxygenase family.</text>
</comment>
<dbReference type="InterPro" id="IPR004294">
    <property type="entry name" value="Carotenoid_Oase"/>
</dbReference>
<feature type="binding site" evidence="5">
    <location>
        <position position="571"/>
    </location>
    <ligand>
        <name>Fe cation</name>
        <dbReference type="ChEBI" id="CHEBI:24875"/>
        <note>catalytic</note>
    </ligand>
</feature>
<feature type="binding site" evidence="5">
    <location>
        <position position="218"/>
    </location>
    <ligand>
        <name>Fe cation</name>
        <dbReference type="ChEBI" id="CHEBI:24875"/>
        <note>catalytic</note>
    </ligand>
</feature>
<evidence type="ECO:0000256" key="1">
    <source>
        <dbReference type="ARBA" id="ARBA00006787"/>
    </source>
</evidence>
<evidence type="ECO:0000256" key="2">
    <source>
        <dbReference type="ARBA" id="ARBA00022723"/>
    </source>
</evidence>
<dbReference type="EMBL" id="KZ825489">
    <property type="protein sequence ID" value="PYI32854.1"/>
    <property type="molecule type" value="Genomic_DNA"/>
</dbReference>
<feature type="binding site" evidence="5">
    <location>
        <position position="271"/>
    </location>
    <ligand>
        <name>Fe cation</name>
        <dbReference type="ChEBI" id="CHEBI:24875"/>
        <note>catalytic</note>
    </ligand>
</feature>
<keyword evidence="6" id="KW-0472">Membrane</keyword>
<keyword evidence="6" id="KW-0812">Transmembrane</keyword>
<gene>
    <name evidence="7" type="ORF">BP00DRAFT_435067</name>
</gene>
<reference evidence="7 8" key="1">
    <citation type="submission" date="2018-02" db="EMBL/GenBank/DDBJ databases">
        <title>The genomes of Aspergillus section Nigri reveals drivers in fungal speciation.</title>
        <authorList>
            <consortium name="DOE Joint Genome Institute"/>
            <person name="Vesth T.C."/>
            <person name="Nybo J."/>
            <person name="Theobald S."/>
            <person name="Brandl J."/>
            <person name="Frisvad J.C."/>
            <person name="Nielsen K.F."/>
            <person name="Lyhne E.K."/>
            <person name="Kogle M.E."/>
            <person name="Kuo A."/>
            <person name="Riley R."/>
            <person name="Clum A."/>
            <person name="Nolan M."/>
            <person name="Lipzen A."/>
            <person name="Salamov A."/>
            <person name="Henrissat B."/>
            <person name="Wiebenga A."/>
            <person name="De vries R.P."/>
            <person name="Grigoriev I.V."/>
            <person name="Mortensen U.H."/>
            <person name="Andersen M.R."/>
            <person name="Baker S.E."/>
        </authorList>
    </citation>
    <scope>NUCLEOTIDE SEQUENCE [LARGE SCALE GENOMIC DNA]</scope>
    <source>
        <strain evidence="7 8">CBS 114.80</strain>
    </source>
</reference>
<dbReference type="GO" id="GO:0010436">
    <property type="term" value="F:carotenoid dioxygenase activity"/>
    <property type="evidence" value="ECO:0007669"/>
    <property type="project" value="TreeGrafter"/>
</dbReference>
<evidence type="ECO:0000313" key="8">
    <source>
        <dbReference type="Proteomes" id="UP000248817"/>
    </source>
</evidence>
<comment type="cofactor">
    <cofactor evidence="5">
        <name>Fe(2+)</name>
        <dbReference type="ChEBI" id="CHEBI:29033"/>
    </cofactor>
    <text evidence="5">Binds 1 Fe(2+) ion per subunit.</text>
</comment>
<dbReference type="Proteomes" id="UP000248817">
    <property type="component" value="Unassembled WGS sequence"/>
</dbReference>
<organism evidence="7 8">
    <name type="scientific">Aspergillus indologenus CBS 114.80</name>
    <dbReference type="NCBI Taxonomy" id="1450541"/>
    <lineage>
        <taxon>Eukaryota</taxon>
        <taxon>Fungi</taxon>
        <taxon>Dikarya</taxon>
        <taxon>Ascomycota</taxon>
        <taxon>Pezizomycotina</taxon>
        <taxon>Eurotiomycetes</taxon>
        <taxon>Eurotiomycetidae</taxon>
        <taxon>Eurotiales</taxon>
        <taxon>Aspergillaceae</taxon>
        <taxon>Aspergillus</taxon>
        <taxon>Aspergillus subgen. Circumdati</taxon>
    </lineage>
</organism>
<keyword evidence="7" id="KW-0223">Dioxygenase</keyword>
<accession>A0A2V5IFB8</accession>
<evidence type="ECO:0000256" key="3">
    <source>
        <dbReference type="ARBA" id="ARBA00023002"/>
    </source>
</evidence>
<dbReference type="Pfam" id="PF03055">
    <property type="entry name" value="RPE65"/>
    <property type="match status" value="1"/>
</dbReference>
<evidence type="ECO:0000313" key="7">
    <source>
        <dbReference type="EMBL" id="PYI32854.1"/>
    </source>
</evidence>
<evidence type="ECO:0000256" key="5">
    <source>
        <dbReference type="PIRSR" id="PIRSR604294-1"/>
    </source>
</evidence>
<keyword evidence="8" id="KW-1185">Reference proteome</keyword>